<keyword evidence="1" id="KW-0472">Membrane</keyword>
<dbReference type="AlphaFoldDB" id="A0A0G1E4A7"/>
<protein>
    <submittedName>
        <fullName evidence="2">Putative glycosyltransferase</fullName>
    </submittedName>
</protein>
<evidence type="ECO:0000313" key="2">
    <source>
        <dbReference type="EMBL" id="KKS69433.1"/>
    </source>
</evidence>
<dbReference type="EMBL" id="LCEJ01000054">
    <property type="protein sequence ID" value="KKS69433.1"/>
    <property type="molecule type" value="Genomic_DNA"/>
</dbReference>
<proteinExistence type="predicted"/>
<feature type="transmembrane region" description="Helical" evidence="1">
    <location>
        <begin position="103"/>
        <end position="122"/>
    </location>
</feature>
<organism evidence="2 3">
    <name type="scientific">Candidatus Daviesbacteria bacterium GW2011_GWA2_42_7</name>
    <dbReference type="NCBI Taxonomy" id="1618425"/>
    <lineage>
        <taxon>Bacteria</taxon>
        <taxon>Candidatus Daviesiibacteriota</taxon>
    </lineage>
</organism>
<name>A0A0G1E4A7_9BACT</name>
<keyword evidence="2" id="KW-0808">Transferase</keyword>
<keyword evidence="1" id="KW-1133">Transmembrane helix</keyword>
<dbReference type="GO" id="GO:0016740">
    <property type="term" value="F:transferase activity"/>
    <property type="evidence" value="ECO:0007669"/>
    <property type="project" value="UniProtKB-KW"/>
</dbReference>
<sequence>MSKFLPISILTGLVITGLIFAGQGDVFAASFALTFSLGALATWAITKFLIARFRGRDLTGIDMNKFDKPKIPEMGGIGVMFGFVFAIMAALAAYRVFNFELNITAVLAAFATVIIVAVIGILDDLVG</sequence>
<comment type="caution">
    <text evidence="2">The sequence shown here is derived from an EMBL/GenBank/DDBJ whole genome shotgun (WGS) entry which is preliminary data.</text>
</comment>
<dbReference type="Proteomes" id="UP000034785">
    <property type="component" value="Unassembled WGS sequence"/>
</dbReference>
<evidence type="ECO:0000256" key="1">
    <source>
        <dbReference type="SAM" id="Phobius"/>
    </source>
</evidence>
<feature type="transmembrane region" description="Helical" evidence="1">
    <location>
        <begin position="31"/>
        <end position="53"/>
    </location>
</feature>
<evidence type="ECO:0000313" key="3">
    <source>
        <dbReference type="Proteomes" id="UP000034785"/>
    </source>
</evidence>
<keyword evidence="1" id="KW-0812">Transmembrane</keyword>
<reference evidence="2 3" key="1">
    <citation type="journal article" date="2015" name="Nature">
        <title>rRNA introns, odd ribosomes, and small enigmatic genomes across a large radiation of phyla.</title>
        <authorList>
            <person name="Brown C.T."/>
            <person name="Hug L.A."/>
            <person name="Thomas B.C."/>
            <person name="Sharon I."/>
            <person name="Castelle C.J."/>
            <person name="Singh A."/>
            <person name="Wilkins M.J."/>
            <person name="Williams K.H."/>
            <person name="Banfield J.F."/>
        </authorList>
    </citation>
    <scope>NUCLEOTIDE SEQUENCE [LARGE SCALE GENOMIC DNA]</scope>
</reference>
<feature type="non-terminal residue" evidence="2">
    <location>
        <position position="127"/>
    </location>
</feature>
<feature type="transmembrane region" description="Helical" evidence="1">
    <location>
        <begin position="74"/>
        <end position="97"/>
    </location>
</feature>
<accession>A0A0G1E4A7</accession>
<gene>
    <name evidence="2" type="ORF">UV41_C0054G0001</name>
</gene>